<name>A0ABP8ZWX4_9MICO</name>
<dbReference type="InterPro" id="IPR013520">
    <property type="entry name" value="Ribonucl_H"/>
</dbReference>
<keyword evidence="3" id="KW-1185">Reference proteome</keyword>
<dbReference type="InterPro" id="IPR036397">
    <property type="entry name" value="RNaseH_sf"/>
</dbReference>
<evidence type="ECO:0000259" key="1">
    <source>
        <dbReference type="SMART" id="SM00479"/>
    </source>
</evidence>
<dbReference type="Gene3D" id="3.30.420.10">
    <property type="entry name" value="Ribonuclease H-like superfamily/Ribonuclease H"/>
    <property type="match status" value="1"/>
</dbReference>
<dbReference type="SMART" id="SM00479">
    <property type="entry name" value="EXOIII"/>
    <property type="match status" value="1"/>
</dbReference>
<protein>
    <recommendedName>
        <fullName evidence="1">Exonuclease domain-containing protein</fullName>
    </recommendedName>
</protein>
<proteinExistence type="predicted"/>
<gene>
    <name evidence="2" type="ORF">GCM10023351_08930</name>
</gene>
<dbReference type="Pfam" id="PF00929">
    <property type="entry name" value="RNase_T"/>
    <property type="match status" value="1"/>
</dbReference>
<evidence type="ECO:0000313" key="2">
    <source>
        <dbReference type="EMBL" id="GAA4767705.1"/>
    </source>
</evidence>
<evidence type="ECO:0000313" key="3">
    <source>
        <dbReference type="Proteomes" id="UP001501645"/>
    </source>
</evidence>
<dbReference type="InterPro" id="IPR012337">
    <property type="entry name" value="RNaseH-like_sf"/>
</dbReference>
<accession>A0ABP8ZWX4</accession>
<dbReference type="PANTHER" id="PTHR30231">
    <property type="entry name" value="DNA POLYMERASE III SUBUNIT EPSILON"/>
    <property type="match status" value="1"/>
</dbReference>
<dbReference type="EMBL" id="BAABKO010000001">
    <property type="protein sequence ID" value="GAA4767705.1"/>
    <property type="molecule type" value="Genomic_DNA"/>
</dbReference>
<comment type="caution">
    <text evidence="2">The sequence shown here is derived from an EMBL/GenBank/DDBJ whole genome shotgun (WGS) entry which is preliminary data.</text>
</comment>
<dbReference type="Proteomes" id="UP001501645">
    <property type="component" value="Unassembled WGS sequence"/>
</dbReference>
<feature type="domain" description="Exonuclease" evidence="1">
    <location>
        <begin position="1"/>
        <end position="146"/>
    </location>
</feature>
<dbReference type="SUPFAM" id="SSF53098">
    <property type="entry name" value="Ribonuclease H-like"/>
    <property type="match status" value="1"/>
</dbReference>
<sequence length="170" mass="17586">MARVRGGAVVATASWLIRPPSGFDDFAPFNSTIHGILADHVVDAPGWADQLGALLDFAGDDPLAAHSAEFDMGVLRRTSAATGAELPSRRYICSLQVARKTYALPSYRLPRSAEAAGFTGFSHHDAEADALACAHIVIDAARRFGAEDVASLAAAAGVPLGILTAVSSAA</sequence>
<reference evidence="3" key="1">
    <citation type="journal article" date="2019" name="Int. J. Syst. Evol. Microbiol.">
        <title>The Global Catalogue of Microorganisms (GCM) 10K type strain sequencing project: providing services to taxonomists for standard genome sequencing and annotation.</title>
        <authorList>
            <consortium name="The Broad Institute Genomics Platform"/>
            <consortium name="The Broad Institute Genome Sequencing Center for Infectious Disease"/>
            <person name="Wu L."/>
            <person name="Ma J."/>
        </authorList>
    </citation>
    <scope>NUCLEOTIDE SEQUENCE [LARGE SCALE GENOMIC DNA]</scope>
    <source>
        <strain evidence="3">JCM 18537</strain>
    </source>
</reference>
<dbReference type="PANTHER" id="PTHR30231:SF42">
    <property type="entry name" value="EXONUCLEASE"/>
    <property type="match status" value="1"/>
</dbReference>
<organism evidence="2 3">
    <name type="scientific">Microbacterium gilvum</name>
    <dbReference type="NCBI Taxonomy" id="1336204"/>
    <lineage>
        <taxon>Bacteria</taxon>
        <taxon>Bacillati</taxon>
        <taxon>Actinomycetota</taxon>
        <taxon>Actinomycetes</taxon>
        <taxon>Micrococcales</taxon>
        <taxon>Microbacteriaceae</taxon>
        <taxon>Microbacterium</taxon>
    </lineage>
</organism>